<keyword evidence="14" id="KW-1015">Disulfide bond</keyword>
<evidence type="ECO:0000256" key="11">
    <source>
        <dbReference type="ARBA" id="ARBA00022989"/>
    </source>
</evidence>
<evidence type="ECO:0000256" key="7">
    <source>
        <dbReference type="ARBA" id="ARBA00022723"/>
    </source>
</evidence>
<keyword evidence="7" id="KW-0479">Metal-binding</keyword>
<keyword evidence="5" id="KW-0107">Calcium channel</keyword>
<organism evidence="20 21">
    <name type="scientific">Austrofundulus limnaeus</name>
    <name type="common">Annual killifish</name>
    <dbReference type="NCBI Taxonomy" id="52670"/>
    <lineage>
        <taxon>Eukaryota</taxon>
        <taxon>Metazoa</taxon>
        <taxon>Chordata</taxon>
        <taxon>Craniata</taxon>
        <taxon>Vertebrata</taxon>
        <taxon>Euteleostomi</taxon>
        <taxon>Actinopterygii</taxon>
        <taxon>Neopterygii</taxon>
        <taxon>Teleostei</taxon>
        <taxon>Neoteleostei</taxon>
        <taxon>Acanthomorphata</taxon>
        <taxon>Ovalentaria</taxon>
        <taxon>Atherinomorphae</taxon>
        <taxon>Cyprinodontiformes</taxon>
        <taxon>Rivulidae</taxon>
        <taxon>Austrofundulus</taxon>
    </lineage>
</organism>
<dbReference type="Pfam" id="PF08399">
    <property type="entry name" value="VWA_N"/>
    <property type="match status" value="1"/>
</dbReference>
<dbReference type="InterPro" id="IPR036465">
    <property type="entry name" value="vWFA_dom_sf"/>
</dbReference>
<dbReference type="FunFam" id="3.30.450.20:FF:000014">
    <property type="entry name" value="voltage-dependent calcium channel subunit alpha-2/delta-1 isoform X1"/>
    <property type="match status" value="1"/>
</dbReference>
<dbReference type="SUPFAM" id="SSF53300">
    <property type="entry name" value="vWA-like"/>
    <property type="match status" value="1"/>
</dbReference>
<comment type="similarity">
    <text evidence="2">Belongs to the calcium channel subunit alpha-2/delta family.</text>
</comment>
<feature type="chain" id="PRO_5014190834" evidence="18">
    <location>
        <begin position="22"/>
        <end position="1086"/>
    </location>
</feature>
<evidence type="ECO:0000256" key="4">
    <source>
        <dbReference type="ARBA" id="ARBA00022568"/>
    </source>
</evidence>
<dbReference type="Gene3D" id="3.30.450.20">
    <property type="entry name" value="PAS domain"/>
    <property type="match status" value="1"/>
</dbReference>
<dbReference type="GO" id="GO:1990454">
    <property type="term" value="C:L-type voltage-gated calcium channel complex"/>
    <property type="evidence" value="ECO:0007669"/>
    <property type="project" value="TreeGrafter"/>
</dbReference>
<evidence type="ECO:0000313" key="20">
    <source>
        <dbReference type="Proteomes" id="UP000192220"/>
    </source>
</evidence>
<keyword evidence="15" id="KW-0325">Glycoprotein</keyword>
<dbReference type="InterPro" id="IPR013680">
    <property type="entry name" value="VDCC_a2/dsu"/>
</dbReference>
<keyword evidence="8 18" id="KW-0732">Signal</keyword>
<evidence type="ECO:0000256" key="5">
    <source>
        <dbReference type="ARBA" id="ARBA00022673"/>
    </source>
</evidence>
<dbReference type="SMART" id="SM00327">
    <property type="entry name" value="VWA"/>
    <property type="match status" value="1"/>
</dbReference>
<sequence length="1086" mass="122725">MDTCRARSWVFLLLLWQGGRAASPFPTQLMVKEWVDQMQKELVTLADTATAGKHLSQIFLRNQHLYTVEQNDADKLVARAARNIEQLLRKRSAALEKLATAAEVFQMEHAWKDEFEDNEIAYYNSKDNLDANETEGRKYRIRPDFKEDPSFKRLTDHNHTAVHIPTDIYDGSTIVLNELNWTEALEDVFKKNREDDPTLLWQVFGSATGLARYYPASPWMDARKTPSKIDLYDVRRRPWYIQGAASPKDMLILVDASGSVSGLTLKLIRTSVSEMLETLSDDDYVNVVFFNTRVKNTACFDHLVQANVRNKKLLKDAVQNITAKGITNYTKGFEFAFEQLNATNISRANCNKIIMLFTDGGEERAQFVLEKYNADKKVRIFTFSVGQHNYDKGPIQWMACSNKGYFYEIPSIGAIRINTQEYLDVLGRPMVLADKKAKQVQWTNVYLDALELGLVITGTLPVFNRTKTIDDRNGEHQNQLILGVMAIDVSLNDIKKLTPRFTIGPNGYYFAIDPNGYVLLHPNLQPKNPKFQEPVTLDFLDAELENDIKVGIRKNMIDGETGEQTIDTLVKTQDERYIDRGVRTYTWAPVNGTDYSLALVLPKYSEHFIQAQLGDDIKQAISSSWGQKAMETLQPEGFDEFGYTFIAPREYCKELKLSLNNTQLLLDFNQYIDRNTPDACNESLVSRLILDAGLTAELVKLWKEQTVDGMVARFVATDGGITRVYPRSAGEEWAENPETYESSFYKRTLDNEVYIFTAPSFNTETKEPVSESGILVSKAVDLIIDEVTLKPAVVGVKLNVSFWMNSFINATQKLNCKDEICGCLRNDKLVDCVILDDGGFLLMSNQEEYISLIGQFFGEVDPVLMIHLVNTSLYSFNKTYDYQSVCDPEKDSKAAAGPRSIFVPTIADLLSIGWWASSAAWSILQQLFFSLLFPNLLEAAESADEDIPDAMFKESCITEQTQYFFDNDERSYSGVLDCGNCSRMYSAEKLPNTNLVFLITDAKATCLSCDPRPLRQAEQPSEGPNPCELAQSPRYRKGPDVCFDNNESDEPLCPISKGSPPNLTAFLLFLLLALGKMILIVEEGPA</sequence>
<feature type="domain" description="VWFA" evidence="19">
    <location>
        <begin position="249"/>
        <end position="426"/>
    </location>
</feature>
<keyword evidence="13" id="KW-0472">Membrane</keyword>
<dbReference type="RefSeq" id="XP_013867810.1">
    <property type="nucleotide sequence ID" value="XM_014012356.1"/>
</dbReference>
<dbReference type="GO" id="GO:0046872">
    <property type="term" value="F:metal ion binding"/>
    <property type="evidence" value="ECO:0007669"/>
    <property type="project" value="UniProtKB-KW"/>
</dbReference>
<keyword evidence="10" id="KW-0851">Voltage-gated channel</keyword>
<keyword evidence="6" id="KW-0812">Transmembrane</keyword>
<evidence type="ECO:0000256" key="8">
    <source>
        <dbReference type="ARBA" id="ARBA00022729"/>
    </source>
</evidence>
<evidence type="ECO:0000256" key="3">
    <source>
        <dbReference type="ARBA" id="ARBA00022448"/>
    </source>
</evidence>
<dbReference type="PANTHER" id="PTHR10166">
    <property type="entry name" value="VOLTAGE-DEPENDENT CALCIUM CHANNEL SUBUNIT ALPHA-2/DELTA-RELATED"/>
    <property type="match status" value="1"/>
</dbReference>
<dbReference type="CDD" id="cd12912">
    <property type="entry name" value="PDC2_MCP_like"/>
    <property type="match status" value="1"/>
</dbReference>
<dbReference type="FunFam" id="3.40.50.410:FF:000006">
    <property type="entry name" value="voltage-dependent calcium channel subunit alpha-2/delta-1 isoform X1"/>
    <property type="match status" value="1"/>
</dbReference>
<evidence type="ECO:0000256" key="1">
    <source>
        <dbReference type="ARBA" id="ARBA00004479"/>
    </source>
</evidence>
<dbReference type="InterPro" id="IPR013608">
    <property type="entry name" value="VWA_N"/>
</dbReference>
<accession>A0A2I4BJ79</accession>
<evidence type="ECO:0000256" key="17">
    <source>
        <dbReference type="SAM" id="Coils"/>
    </source>
</evidence>
<dbReference type="GeneID" id="106520335"/>
<evidence type="ECO:0000259" key="19">
    <source>
        <dbReference type="PROSITE" id="PS50234"/>
    </source>
</evidence>
<evidence type="ECO:0000256" key="16">
    <source>
        <dbReference type="ARBA" id="ARBA00023303"/>
    </source>
</evidence>
<dbReference type="AlphaFoldDB" id="A0A2I4BJ79"/>
<dbReference type="Proteomes" id="UP000192220">
    <property type="component" value="Unplaced"/>
</dbReference>
<feature type="signal peptide" evidence="18">
    <location>
        <begin position="1"/>
        <end position="21"/>
    </location>
</feature>
<comment type="subcellular location">
    <subcellularLocation>
        <location evidence="1">Membrane</location>
        <topology evidence="1">Single-pass type I membrane protein</topology>
    </subcellularLocation>
</comment>
<keyword evidence="17" id="KW-0175">Coiled coil</keyword>
<proteinExistence type="inferred from homology"/>
<dbReference type="OrthoDB" id="10054666at2759"/>
<dbReference type="InterPro" id="IPR002035">
    <property type="entry name" value="VWF_A"/>
</dbReference>
<keyword evidence="4" id="KW-0109">Calcium transport</keyword>
<feature type="coiled-coil region" evidence="17">
    <location>
        <begin position="70"/>
        <end position="97"/>
    </location>
</feature>
<keyword evidence="20" id="KW-1185">Reference proteome</keyword>
<dbReference type="STRING" id="52670.A0A2I4BJ79"/>
<dbReference type="Pfam" id="PF00092">
    <property type="entry name" value="VWA"/>
    <property type="match status" value="1"/>
</dbReference>
<evidence type="ECO:0000256" key="13">
    <source>
        <dbReference type="ARBA" id="ARBA00023136"/>
    </source>
</evidence>
<reference evidence="21" key="1">
    <citation type="submission" date="2025-08" db="UniProtKB">
        <authorList>
            <consortium name="RefSeq"/>
        </authorList>
    </citation>
    <scope>IDENTIFICATION</scope>
</reference>
<evidence type="ECO:0000256" key="9">
    <source>
        <dbReference type="ARBA" id="ARBA00022837"/>
    </source>
</evidence>
<dbReference type="KEGG" id="alim:106520335"/>
<evidence type="ECO:0000256" key="12">
    <source>
        <dbReference type="ARBA" id="ARBA00023065"/>
    </source>
</evidence>
<evidence type="ECO:0000313" key="21">
    <source>
        <dbReference type="RefSeq" id="XP_013867810.1"/>
    </source>
</evidence>
<evidence type="ECO:0000256" key="10">
    <source>
        <dbReference type="ARBA" id="ARBA00022882"/>
    </source>
</evidence>
<name>A0A2I4BJ79_AUSLI</name>
<keyword evidence="16" id="KW-0407">Ion channel</keyword>
<gene>
    <name evidence="21" type="primary">LOC106520335</name>
</gene>
<keyword evidence="3" id="KW-0813">Transport</keyword>
<keyword evidence="9" id="KW-0106">Calcium</keyword>
<dbReference type="Gene3D" id="3.40.50.410">
    <property type="entry name" value="von Willebrand factor, type A domain"/>
    <property type="match status" value="1"/>
</dbReference>
<keyword evidence="12" id="KW-0406">Ion transport</keyword>
<dbReference type="GO" id="GO:0005245">
    <property type="term" value="F:voltage-gated calcium channel activity"/>
    <property type="evidence" value="ECO:0007669"/>
    <property type="project" value="TreeGrafter"/>
</dbReference>
<keyword evidence="11" id="KW-1133">Transmembrane helix</keyword>
<evidence type="ECO:0000256" key="14">
    <source>
        <dbReference type="ARBA" id="ARBA00023157"/>
    </source>
</evidence>
<protein>
    <submittedName>
        <fullName evidence="21">Voltage-dependent calcium channel subunit alpha-2/delta-1</fullName>
    </submittedName>
</protein>
<evidence type="ECO:0000256" key="15">
    <source>
        <dbReference type="ARBA" id="ARBA00023180"/>
    </source>
</evidence>
<dbReference type="Pfam" id="PF08473">
    <property type="entry name" value="VGCC_alpha2"/>
    <property type="match status" value="1"/>
</dbReference>
<dbReference type="InterPro" id="IPR051173">
    <property type="entry name" value="Ca_channel_alpha-2/delta"/>
</dbReference>
<dbReference type="PANTHER" id="PTHR10166:SF6">
    <property type="entry name" value="VOLTAGE-DEPENDENT CALCIUM CHANNEL SUBUNIT ALPHA-2_DELTA-1"/>
    <property type="match status" value="1"/>
</dbReference>
<evidence type="ECO:0000256" key="18">
    <source>
        <dbReference type="SAM" id="SignalP"/>
    </source>
</evidence>
<dbReference type="InParanoid" id="A0A2I4BJ79"/>
<evidence type="ECO:0000256" key="6">
    <source>
        <dbReference type="ARBA" id="ARBA00022692"/>
    </source>
</evidence>
<dbReference type="PROSITE" id="PS50234">
    <property type="entry name" value="VWFA"/>
    <property type="match status" value="1"/>
</dbReference>
<evidence type="ECO:0000256" key="2">
    <source>
        <dbReference type="ARBA" id="ARBA00007060"/>
    </source>
</evidence>